<gene>
    <name evidence="3" type="ORF">ACFQ0R_08275</name>
</gene>
<evidence type="ECO:0000313" key="3">
    <source>
        <dbReference type="EMBL" id="MFD0932586.1"/>
    </source>
</evidence>
<name>A0ABW3GPP2_9FLAO</name>
<dbReference type="Pfam" id="PF18962">
    <property type="entry name" value="Por_Secre_tail"/>
    <property type="match status" value="1"/>
</dbReference>
<keyword evidence="1" id="KW-0732">Signal</keyword>
<accession>A0ABW3GPP2</accession>
<dbReference type="Proteomes" id="UP001597049">
    <property type="component" value="Unassembled WGS sequence"/>
</dbReference>
<proteinExistence type="predicted"/>
<comment type="caution">
    <text evidence="3">The sequence shown here is derived from an EMBL/GenBank/DDBJ whole genome shotgun (WGS) entry which is preliminary data.</text>
</comment>
<keyword evidence="4" id="KW-1185">Reference proteome</keyword>
<reference evidence="4" key="1">
    <citation type="journal article" date="2019" name="Int. J. Syst. Evol. Microbiol.">
        <title>The Global Catalogue of Microorganisms (GCM) 10K type strain sequencing project: providing services to taxonomists for standard genome sequencing and annotation.</title>
        <authorList>
            <consortium name="The Broad Institute Genomics Platform"/>
            <consortium name="The Broad Institute Genome Sequencing Center for Infectious Disease"/>
            <person name="Wu L."/>
            <person name="Ma J."/>
        </authorList>
    </citation>
    <scope>NUCLEOTIDE SEQUENCE [LARGE SCALE GENOMIC DNA]</scope>
    <source>
        <strain evidence="4">CCUG 56752</strain>
    </source>
</reference>
<evidence type="ECO:0000256" key="1">
    <source>
        <dbReference type="ARBA" id="ARBA00022729"/>
    </source>
</evidence>
<evidence type="ECO:0000259" key="2">
    <source>
        <dbReference type="Pfam" id="PF18962"/>
    </source>
</evidence>
<dbReference type="EMBL" id="JBHTIV010000009">
    <property type="protein sequence ID" value="MFD0932586.1"/>
    <property type="molecule type" value="Genomic_DNA"/>
</dbReference>
<dbReference type="InterPro" id="IPR026444">
    <property type="entry name" value="Secre_tail"/>
</dbReference>
<protein>
    <submittedName>
        <fullName evidence="3">T9SS type A sorting domain-containing protein</fullName>
    </submittedName>
</protein>
<feature type="domain" description="Secretion system C-terminal sorting" evidence="2">
    <location>
        <begin position="967"/>
        <end position="1038"/>
    </location>
</feature>
<organism evidence="3 4">
    <name type="scientific">Psychroflexus salinarum</name>
    <dbReference type="NCBI Taxonomy" id="546024"/>
    <lineage>
        <taxon>Bacteria</taxon>
        <taxon>Pseudomonadati</taxon>
        <taxon>Bacteroidota</taxon>
        <taxon>Flavobacteriia</taxon>
        <taxon>Flavobacteriales</taxon>
        <taxon>Flavobacteriaceae</taxon>
        <taxon>Psychroflexus</taxon>
    </lineage>
</organism>
<evidence type="ECO:0000313" key="4">
    <source>
        <dbReference type="Proteomes" id="UP001597049"/>
    </source>
</evidence>
<dbReference type="NCBIfam" id="TIGR04183">
    <property type="entry name" value="Por_Secre_tail"/>
    <property type="match status" value="1"/>
</dbReference>
<sequence length="1040" mass="111148">MQSLSLKLFLSIFLLIGFTSHSQIISQYVDTNSGTFPKGIEIWNNTGAVLDFTASNLVIQQGTNGATPTAAVTINTGTLAVNEVLIIGTSDMQVAADANSVRFVLNNFTFNGDDALVVKYGTSITDVFGTPSTDPGSSWSGNGVSTADQNIRLKESITTGDTGGFTDPSTRFETVNADPKGINGLEGFGIAPVGTSDPSLKASVVSLSGLAYPENGGPSVSQEISITGNNLDGSDVLIQLPTGSGFEISQTQNGTYSDQIIFPGYDGSASSVYVRLKQGLIVSNYSDVLEISGGGSYTTGVYLDGSVLGDAFVLYEFTGDSPNPTYSPGNATLSNFGISENSLIYGTTGTWSGSGTPYAQGDSGWGAVSSNDAKNFFFVLHPDAGFRANLTNISFEWKVTGNGPSAVTVEVNGTEVETFNAADTNPSIFSASLTGFDNLSEVIVRIKGWDNGSRTTSGGGDFRINDVKLEGEIISKPFDYIYENGAWSPETPINISTDQDDILIVNGNLTLNQNLTSNDFQVSSGATVEITSTNTLNVTGNLSVNGNLTFKSDTAGSAQLLHSTTSNIIGDITVERFIPAKRAFRLLSSPVGGQSFAASWQQGTHITGEGGTTNGFDETTTNNPSLFVYDNQIVNPSNGEGWEAVTSAYGVLEAGKPYRIMVRGDRGVDLTNNEAGPSNTTLVSKGNMLSGDLSTGVQLPALSPTADNFSFVANPYQAVVDFTKLSKSGLTNFLYVWDAKIAGDNGKGGYVVVDPESTTPDPSSSEANQFIIPGQAFFVKNSALNSSLTFTPNAIASGEPQPEILSISELAYLNIRLYKAQDFINGSMEADAAGLRFSEDFTTPPSDEDADKLINSGENLVIYNEKILSIDKRKFPENDEKIQLAIANYKQNEYTLAFYFDYMPEDKKIILIDKHLQEEVEVSDGFSYHFTVDSSIEGSEDQTRFQLMLSPVTLGQDGFSSINSVRLYPNPVEDVLKINTETNNPIANVELYSMLGQKITSDFMTTDKGIQINTSSLNTGVYLVKIETEQGITSKRFIKN</sequence>
<dbReference type="RefSeq" id="WP_379657906.1">
    <property type="nucleotide sequence ID" value="NZ_JBHTIV010000009.1"/>
</dbReference>